<protein>
    <submittedName>
        <fullName evidence="1">Uncharacterized protein</fullName>
    </submittedName>
</protein>
<sequence>MFEAFKNGTPVEVWQSLVQEAYERTGRRLDESSESYLVFVLLRYQADNLLLTRTQGMDWLLAMDLVGTARADALRDVGDRCLLVAGLFPGLAERRRVSVDYFIAVGRSAYLGVADATRQAYATLYAQLANGYRELVVTLDAMRRQSKAPVLIGSPRG</sequence>
<gene>
    <name evidence="1" type="ORF">GCM10007901_09800</name>
</gene>
<organism evidence="1 2">
    <name type="scientific">Dyella acidisoli</name>
    <dbReference type="NCBI Taxonomy" id="1867834"/>
    <lineage>
        <taxon>Bacteria</taxon>
        <taxon>Pseudomonadati</taxon>
        <taxon>Pseudomonadota</taxon>
        <taxon>Gammaproteobacteria</taxon>
        <taxon>Lysobacterales</taxon>
        <taxon>Rhodanobacteraceae</taxon>
        <taxon>Dyella</taxon>
    </lineage>
</organism>
<proteinExistence type="predicted"/>
<name>A0ABQ5XNQ8_9GAMM</name>
<reference evidence="2" key="1">
    <citation type="journal article" date="2019" name="Int. J. Syst. Evol. Microbiol.">
        <title>The Global Catalogue of Microorganisms (GCM) 10K type strain sequencing project: providing services to taxonomists for standard genome sequencing and annotation.</title>
        <authorList>
            <consortium name="The Broad Institute Genomics Platform"/>
            <consortium name="The Broad Institute Genome Sequencing Center for Infectious Disease"/>
            <person name="Wu L."/>
            <person name="Ma J."/>
        </authorList>
    </citation>
    <scope>NUCLEOTIDE SEQUENCE [LARGE SCALE GENOMIC DNA]</scope>
    <source>
        <strain evidence="2">NBRC 111980</strain>
    </source>
</reference>
<dbReference type="RefSeq" id="WP_284319783.1">
    <property type="nucleotide sequence ID" value="NZ_BSOB01000010.1"/>
</dbReference>
<keyword evidence="2" id="KW-1185">Reference proteome</keyword>
<accession>A0ABQ5XNQ8</accession>
<evidence type="ECO:0000313" key="1">
    <source>
        <dbReference type="EMBL" id="GLQ92029.1"/>
    </source>
</evidence>
<evidence type="ECO:0000313" key="2">
    <source>
        <dbReference type="Proteomes" id="UP001156670"/>
    </source>
</evidence>
<comment type="caution">
    <text evidence="1">The sequence shown here is derived from an EMBL/GenBank/DDBJ whole genome shotgun (WGS) entry which is preliminary data.</text>
</comment>
<dbReference type="Proteomes" id="UP001156670">
    <property type="component" value="Unassembled WGS sequence"/>
</dbReference>
<dbReference type="EMBL" id="BSOB01000010">
    <property type="protein sequence ID" value="GLQ92029.1"/>
    <property type="molecule type" value="Genomic_DNA"/>
</dbReference>